<dbReference type="Gene3D" id="2.40.30.10">
    <property type="entry name" value="Translation factors"/>
    <property type="match status" value="1"/>
</dbReference>
<dbReference type="SUPFAM" id="SSF63380">
    <property type="entry name" value="Riboflavin synthase domain-like"/>
    <property type="match status" value="1"/>
</dbReference>
<dbReference type="Pfam" id="PF00111">
    <property type="entry name" value="Fer2"/>
    <property type="match status" value="1"/>
</dbReference>
<accession>A0A7X6I793</accession>
<dbReference type="SUPFAM" id="SSF54292">
    <property type="entry name" value="2Fe-2S ferredoxin-like"/>
    <property type="match status" value="1"/>
</dbReference>
<dbReference type="PROSITE" id="PS00197">
    <property type="entry name" value="2FE2S_FER_1"/>
    <property type="match status" value="1"/>
</dbReference>
<dbReference type="PANTHER" id="PTHR47354">
    <property type="entry name" value="NADH OXIDOREDUCTASE HCR"/>
    <property type="match status" value="1"/>
</dbReference>
<feature type="domain" description="2Fe-2S ferredoxin-type" evidence="3">
    <location>
        <begin position="164"/>
        <end position="255"/>
    </location>
</feature>
<dbReference type="PRINTS" id="PR00410">
    <property type="entry name" value="PHEHYDRXLASE"/>
</dbReference>
<protein>
    <submittedName>
        <fullName evidence="5">2Fe-2S iron-sulfur cluster binding domain-containing protein</fullName>
    </submittedName>
</protein>
<keyword evidence="2" id="KW-0001">2Fe-2S</keyword>
<dbReference type="PROSITE" id="PS51384">
    <property type="entry name" value="FAD_FR"/>
    <property type="match status" value="1"/>
</dbReference>
<evidence type="ECO:0000256" key="1">
    <source>
        <dbReference type="ARBA" id="ARBA00001974"/>
    </source>
</evidence>
<dbReference type="InterPro" id="IPR039261">
    <property type="entry name" value="FNR_nucleotide-bd"/>
</dbReference>
<proteinExistence type="predicted"/>
<dbReference type="PROSITE" id="PS51085">
    <property type="entry name" value="2FE2S_FER_2"/>
    <property type="match status" value="1"/>
</dbReference>
<evidence type="ECO:0000313" key="5">
    <source>
        <dbReference type="EMBL" id="NKE67060.1"/>
    </source>
</evidence>
<dbReference type="Proteomes" id="UP000521868">
    <property type="component" value="Unassembled WGS sequence"/>
</dbReference>
<dbReference type="InterPro" id="IPR050415">
    <property type="entry name" value="MRET"/>
</dbReference>
<comment type="cofactor">
    <cofactor evidence="1">
        <name>FAD</name>
        <dbReference type="ChEBI" id="CHEBI:57692"/>
    </cofactor>
</comment>
<dbReference type="InterPro" id="IPR006058">
    <property type="entry name" value="2Fe2S_fd_BS"/>
</dbReference>
<reference evidence="5 6" key="1">
    <citation type="journal article" date="2020" name="Nature">
        <title>Bacterial chemolithoautotrophy via manganese oxidation.</title>
        <authorList>
            <person name="Yu H."/>
            <person name="Leadbetter J.R."/>
        </authorList>
    </citation>
    <scope>NUCLEOTIDE SEQUENCE [LARGE SCALE GENOMIC DNA]</scope>
    <source>
        <strain evidence="5 6">RBP-1</strain>
    </source>
</reference>
<dbReference type="CDD" id="cd00207">
    <property type="entry name" value="fer2"/>
    <property type="match status" value="1"/>
</dbReference>
<dbReference type="SUPFAM" id="SSF52343">
    <property type="entry name" value="Ferredoxin reductase-like, C-terminal NADP-linked domain"/>
    <property type="match status" value="1"/>
</dbReference>
<keyword evidence="2" id="KW-0411">Iron-sulfur</keyword>
<dbReference type="InterPro" id="IPR001041">
    <property type="entry name" value="2Fe-2S_ferredoxin-type"/>
</dbReference>
<dbReference type="Gene3D" id="3.10.20.30">
    <property type="match status" value="1"/>
</dbReference>
<name>A0A7X6I793_9BURK</name>
<comment type="caution">
    <text evidence="5">The sequence shown here is derived from an EMBL/GenBank/DDBJ whole genome shotgun (WGS) entry which is preliminary data.</text>
</comment>
<feature type="domain" description="FAD-binding FR-type" evidence="4">
    <location>
        <begin position="262"/>
        <end position="365"/>
    </location>
</feature>
<evidence type="ECO:0000259" key="4">
    <source>
        <dbReference type="PROSITE" id="PS51384"/>
    </source>
</evidence>
<keyword evidence="6" id="KW-1185">Reference proteome</keyword>
<dbReference type="PANTHER" id="PTHR47354:SF5">
    <property type="entry name" value="PROTEIN RFBI"/>
    <property type="match status" value="1"/>
</dbReference>
<keyword evidence="2" id="KW-0408">Iron</keyword>
<dbReference type="InterPro" id="IPR012675">
    <property type="entry name" value="Beta-grasp_dom_sf"/>
</dbReference>
<gene>
    <name evidence="5" type="ORF">RAMLITH_14620</name>
</gene>
<evidence type="ECO:0000256" key="2">
    <source>
        <dbReference type="ARBA" id="ARBA00022714"/>
    </source>
</evidence>
<dbReference type="InterPro" id="IPR036010">
    <property type="entry name" value="2Fe-2S_ferredoxin-like_sf"/>
</dbReference>
<organism evidence="5 6">
    <name type="scientific">Ramlibacter lithotrophicus</name>
    <dbReference type="NCBI Taxonomy" id="2606681"/>
    <lineage>
        <taxon>Bacteria</taxon>
        <taxon>Pseudomonadati</taxon>
        <taxon>Pseudomonadota</taxon>
        <taxon>Betaproteobacteria</taxon>
        <taxon>Burkholderiales</taxon>
        <taxon>Comamonadaceae</taxon>
        <taxon>Ramlibacter</taxon>
    </lineage>
</organism>
<keyword evidence="2" id="KW-0479">Metal-binding</keyword>
<sequence>MAQWVSIWRAAQLAGIPRATLQRQVRAGELEENEGLVSTRSLLALYPQLQLESAGLAERVAQIRDESFGRRVRERLLPSQEVLAQRLFRQSQELADAQRHLQRYHALVVVLRDGIRQRQREAGGDDPRLAALERELAAGLARVLATEAVDALHVMDDMLKLISAHVTVRPSGRQFVVEGHDTLLQAALRAGVNINYGCGNGSCGMCKVRVIAGEVARTGHSDYALSEAERSQGHVLACTHTAASSELTIETLEAGGPADIPLQHITATVRALRELAPDILHLHLQTPRTHRLRFLAGQSVALGLAGVDGAPARHPVASCPCDDRNLHFFLPRDAEDPVATRLFEGAVRAGDAISVWGPYGRFTLAEGSQPLVFVACDHGFAPVKSLIEHALSLDAAPSITLFWLATRAGGHFLANQCRAWSAAIDLFEYSLFTDTEAAAGALQVARAMRADVFQIDCEFHLAGPVDFVMTIAAQLAEAGVSEGQIHVEVLP</sequence>
<evidence type="ECO:0000313" key="6">
    <source>
        <dbReference type="Proteomes" id="UP000521868"/>
    </source>
</evidence>
<dbReference type="GO" id="GO:0016491">
    <property type="term" value="F:oxidoreductase activity"/>
    <property type="evidence" value="ECO:0007669"/>
    <property type="project" value="InterPro"/>
</dbReference>
<evidence type="ECO:0000259" key="3">
    <source>
        <dbReference type="PROSITE" id="PS51085"/>
    </source>
</evidence>
<dbReference type="GO" id="GO:0051537">
    <property type="term" value="F:2 iron, 2 sulfur cluster binding"/>
    <property type="evidence" value="ECO:0007669"/>
    <property type="project" value="UniProtKB-KW"/>
</dbReference>
<dbReference type="InterPro" id="IPR017938">
    <property type="entry name" value="Riboflavin_synthase-like_b-brl"/>
</dbReference>
<dbReference type="RefSeq" id="WP_168108195.1">
    <property type="nucleotide sequence ID" value="NZ_VTOX01000005.1"/>
</dbReference>
<dbReference type="AlphaFoldDB" id="A0A7X6I793"/>
<dbReference type="InterPro" id="IPR017927">
    <property type="entry name" value="FAD-bd_FR_type"/>
</dbReference>
<dbReference type="EMBL" id="VTOX01000005">
    <property type="protein sequence ID" value="NKE67060.1"/>
    <property type="molecule type" value="Genomic_DNA"/>
</dbReference>
<dbReference type="Gene3D" id="3.40.50.80">
    <property type="entry name" value="Nucleotide-binding domain of ferredoxin-NADP reductase (FNR) module"/>
    <property type="match status" value="1"/>
</dbReference>